<evidence type="ECO:0000256" key="2">
    <source>
        <dbReference type="PROSITE-ProRule" id="PRU00023"/>
    </source>
</evidence>
<dbReference type="InterPro" id="IPR056125">
    <property type="entry name" value="DUF7708"/>
</dbReference>
<sequence length="1101" mass="124723">MSPRSKSRSPLPTIAATTTTTNALSDAIKSFQDCLGPEEKAELEAIKAVPDVHAVAMFTHQLDEANAKRRSRCIAARISPLLESVQQFSGVVETFVSSSPHIAALVWGSVKLVLQETYRTFCPSNIASNFTTYLDNLSALLMTIGKRCPRFQEYQKLYRDSTELQKVLCDFYSVIVRCCEQAVTVLRRTAYIQLLRAVTSSFNSEFDPIMAQVDHLSKEVKETIRLAEAKLSTVERQDQRTERVAAEKYRISSMMYRKEREKTEVDRLAQTQLERQKIRQASKLEQFCDYNHKIAYWKARTQRHGSTGQWLTRTDEFKRWIAGSDPNVFWFTGILGSGKTVMTAFVVEQLSAKPTQNFEKLVYFFCQYDNETSLKATTVLRSIIRQLLDQEDRIFTEHESKIDALLDNLYDLSLLESLFTNIINCLKSITVIIDGIDECSNSEMKLLIKTLRSLMLREPSGLKLCLSGDDRITDIITSSLTPSFVVNTHKPEADTDLQELIQQLVTVKREDEDLVATDPSLYQEIVDILCTASQGMVLWVKFQLEEICCQKTDESIRKALNHLPKDLSETYDRLLSRIVEEGSDEVCNKIFRFMAAAKRPLSPEELGEAISVQPCQPYFMPERLLNDINGIVRWCHGLITFDDLDETLQFAHSSVKSFLCSPDTERIAHSDFHFQEHEADRQFGEICVTYLSFNDFKTQAVKYSRSGTALNPMAMASHALRTEPSSIVLNQAQNMISRRAKSASASSRLFFPQTKGSKSQMIAKDYQLFQYASESWLLHTTEFSPEQGHLWSLFQTLARDRYGIPSNFDASNPLRNSAPGVKRLSDDMFIHRHHALFRFCCKDEKGLRWTLSEILRRKSFSFLRLLLPLANQPGDLWLEAVMSVEDSDLSVFRRDTGIEWIQKLTLKQRSSMLRNVIEMGPNGLLGVSAALVNFGIDPWYKSGSQTTLLEKLIYAPNDELLKTVCEAMVDSHADFERDIASNGRTALHVAAVARRHIAVKILLDHGADVDTVDCDGRTALHLAIKGEALAMEIVVLNTVSQLLSAGVSLHVRDCHGKVALDYASPDLEQTLHERFAKHKKFFAQPPLSPTYLECSDAIHGS</sequence>
<evidence type="ECO:0000313" key="7">
    <source>
        <dbReference type="Proteomes" id="UP000030672"/>
    </source>
</evidence>
<evidence type="ECO:0000313" key="6">
    <source>
        <dbReference type="EMBL" id="KEQ66234.1"/>
    </source>
</evidence>
<dbReference type="Pfam" id="PF24809">
    <property type="entry name" value="DUF7708"/>
    <property type="match status" value="1"/>
</dbReference>
<dbReference type="Gene3D" id="1.25.40.20">
    <property type="entry name" value="Ankyrin repeat-containing domain"/>
    <property type="match status" value="1"/>
</dbReference>
<feature type="repeat" description="ANK" evidence="2">
    <location>
        <begin position="1015"/>
        <end position="1054"/>
    </location>
</feature>
<dbReference type="HOGENOM" id="CLU_000288_34_3_1"/>
<protein>
    <submittedName>
        <fullName evidence="6">Uncharacterized protein</fullName>
    </submittedName>
</protein>
<feature type="domain" description="Nephrocystin 3-like N-terminal" evidence="5">
    <location>
        <begin position="307"/>
        <end position="467"/>
    </location>
</feature>
<dbReference type="Pfam" id="PF24883">
    <property type="entry name" value="NPHP3_N"/>
    <property type="match status" value="1"/>
</dbReference>
<evidence type="ECO:0000256" key="1">
    <source>
        <dbReference type="ARBA" id="ARBA00022737"/>
    </source>
</evidence>
<dbReference type="SUPFAM" id="SSF52540">
    <property type="entry name" value="P-loop containing nucleoside triphosphate hydrolases"/>
    <property type="match status" value="1"/>
</dbReference>
<evidence type="ECO:0000259" key="3">
    <source>
        <dbReference type="Pfam" id="PF22939"/>
    </source>
</evidence>
<feature type="domain" description="DUF7708" evidence="4">
    <location>
        <begin position="82"/>
        <end position="227"/>
    </location>
</feature>
<dbReference type="Pfam" id="PF22939">
    <property type="entry name" value="WHD_GPIID"/>
    <property type="match status" value="1"/>
</dbReference>
<dbReference type="PANTHER" id="PTHR10039:SF10">
    <property type="entry name" value="NACHT DOMAIN-CONTAINING PROTEIN"/>
    <property type="match status" value="1"/>
</dbReference>
<keyword evidence="1" id="KW-0677">Repeat</keyword>
<dbReference type="SMART" id="SM00248">
    <property type="entry name" value="ANK"/>
    <property type="match status" value="2"/>
</dbReference>
<keyword evidence="2" id="KW-0040">ANK repeat</keyword>
<dbReference type="InterPro" id="IPR056884">
    <property type="entry name" value="NPHP3-like_N"/>
</dbReference>
<dbReference type="Proteomes" id="UP000030672">
    <property type="component" value="Unassembled WGS sequence"/>
</dbReference>
<dbReference type="Pfam" id="PF12796">
    <property type="entry name" value="Ank_2"/>
    <property type="match status" value="1"/>
</dbReference>
<dbReference type="InterPro" id="IPR027417">
    <property type="entry name" value="P-loop_NTPase"/>
</dbReference>
<dbReference type="InterPro" id="IPR036770">
    <property type="entry name" value="Ankyrin_rpt-contain_sf"/>
</dbReference>
<feature type="repeat" description="ANK" evidence="2">
    <location>
        <begin position="982"/>
        <end position="1014"/>
    </location>
</feature>
<reference evidence="6 7" key="1">
    <citation type="journal article" date="2014" name="BMC Genomics">
        <title>Genome sequencing of four Aureobasidium pullulans varieties: biotechnological potential, stress tolerance, and description of new species.</title>
        <authorList>
            <person name="Gostin Ar C."/>
            <person name="Ohm R.A."/>
            <person name="Kogej T."/>
            <person name="Sonjak S."/>
            <person name="Turk M."/>
            <person name="Zajc J."/>
            <person name="Zalar P."/>
            <person name="Grube M."/>
            <person name="Sun H."/>
            <person name="Han J."/>
            <person name="Sharma A."/>
            <person name="Chiniquy J."/>
            <person name="Ngan C.Y."/>
            <person name="Lipzen A."/>
            <person name="Barry K."/>
            <person name="Grigoriev I.V."/>
            <person name="Gunde-Cimerman N."/>
        </authorList>
    </citation>
    <scope>NUCLEOTIDE SEQUENCE [LARGE SCALE GENOMIC DNA]</scope>
    <source>
        <strain evidence="6 7">CBS 110374</strain>
    </source>
</reference>
<name>A0A074W3Y0_AURM1</name>
<accession>A0A074W3Y0</accession>
<evidence type="ECO:0000259" key="5">
    <source>
        <dbReference type="Pfam" id="PF24883"/>
    </source>
</evidence>
<dbReference type="EMBL" id="KL584825">
    <property type="protein sequence ID" value="KEQ66234.1"/>
    <property type="molecule type" value="Genomic_DNA"/>
</dbReference>
<dbReference type="Gene3D" id="3.40.50.300">
    <property type="entry name" value="P-loop containing nucleotide triphosphate hydrolases"/>
    <property type="match status" value="1"/>
</dbReference>
<proteinExistence type="predicted"/>
<dbReference type="AlphaFoldDB" id="A0A074W3Y0"/>
<gene>
    <name evidence="6" type="ORF">M437DRAFT_62459</name>
</gene>
<keyword evidence="7" id="KW-1185">Reference proteome</keyword>
<dbReference type="InterPro" id="IPR054471">
    <property type="entry name" value="GPIID_WHD"/>
</dbReference>
<dbReference type="RefSeq" id="XP_040883257.1">
    <property type="nucleotide sequence ID" value="XM_041024083.1"/>
</dbReference>
<dbReference type="PROSITE" id="PS50088">
    <property type="entry name" value="ANK_REPEAT"/>
    <property type="match status" value="2"/>
</dbReference>
<organism evidence="6 7">
    <name type="scientific">Aureobasidium melanogenum (strain CBS 110374)</name>
    <name type="common">Aureobasidium pullulans var. melanogenum</name>
    <dbReference type="NCBI Taxonomy" id="1043003"/>
    <lineage>
        <taxon>Eukaryota</taxon>
        <taxon>Fungi</taxon>
        <taxon>Dikarya</taxon>
        <taxon>Ascomycota</taxon>
        <taxon>Pezizomycotina</taxon>
        <taxon>Dothideomycetes</taxon>
        <taxon>Dothideomycetidae</taxon>
        <taxon>Dothideales</taxon>
        <taxon>Saccotheciaceae</taxon>
        <taxon>Aureobasidium</taxon>
    </lineage>
</organism>
<dbReference type="InterPro" id="IPR002110">
    <property type="entry name" value="Ankyrin_rpt"/>
</dbReference>
<dbReference type="PROSITE" id="PS50297">
    <property type="entry name" value="ANK_REP_REGION"/>
    <property type="match status" value="1"/>
</dbReference>
<dbReference type="PANTHER" id="PTHR10039">
    <property type="entry name" value="AMELOGENIN"/>
    <property type="match status" value="1"/>
</dbReference>
<dbReference type="SUPFAM" id="SSF48403">
    <property type="entry name" value="Ankyrin repeat"/>
    <property type="match status" value="1"/>
</dbReference>
<dbReference type="STRING" id="1043003.A0A074W3Y0"/>
<feature type="domain" description="GPI inositol-deacylase winged helix" evidence="3">
    <location>
        <begin position="585"/>
        <end position="663"/>
    </location>
</feature>
<dbReference type="GeneID" id="63917456"/>
<evidence type="ECO:0000259" key="4">
    <source>
        <dbReference type="Pfam" id="PF24809"/>
    </source>
</evidence>